<feature type="region of interest" description="Disordered" evidence="15">
    <location>
        <begin position="91"/>
        <end position="156"/>
    </location>
</feature>
<feature type="compositionally biased region" description="Basic and acidic residues" evidence="15">
    <location>
        <begin position="187"/>
        <end position="201"/>
    </location>
</feature>
<feature type="compositionally biased region" description="Low complexity" evidence="15">
    <location>
        <begin position="32"/>
        <end position="55"/>
    </location>
</feature>
<evidence type="ECO:0000256" key="13">
    <source>
        <dbReference type="PROSITE-ProRule" id="PRU00176"/>
    </source>
</evidence>
<dbReference type="Pfam" id="PF02037">
    <property type="entry name" value="SAP"/>
    <property type="match status" value="1"/>
</dbReference>
<keyword evidence="14" id="KW-0175">Coiled coil</keyword>
<dbReference type="GO" id="GO:0050684">
    <property type="term" value="P:regulation of mRNA processing"/>
    <property type="evidence" value="ECO:0007669"/>
    <property type="project" value="TreeGrafter"/>
</dbReference>
<feature type="domain" description="RRM" evidence="16">
    <location>
        <begin position="437"/>
        <end position="515"/>
    </location>
</feature>
<keyword evidence="8" id="KW-0007">Acetylation</keyword>
<feature type="domain" description="SAP" evidence="17">
    <location>
        <begin position="59"/>
        <end position="93"/>
    </location>
</feature>
<feature type="compositionally biased region" description="Polar residues" evidence="15">
    <location>
        <begin position="571"/>
        <end position="585"/>
    </location>
</feature>
<feature type="compositionally biased region" description="Polar residues" evidence="15">
    <location>
        <begin position="404"/>
        <end position="414"/>
    </location>
</feature>
<feature type="compositionally biased region" description="Basic and acidic residues" evidence="15">
    <location>
        <begin position="777"/>
        <end position="820"/>
    </location>
</feature>
<organism evidence="18 19">
    <name type="scientific">Podarcis muralis</name>
    <name type="common">Wall lizard</name>
    <name type="synonym">Lacerta muralis</name>
    <dbReference type="NCBI Taxonomy" id="64176"/>
    <lineage>
        <taxon>Eukaryota</taxon>
        <taxon>Metazoa</taxon>
        <taxon>Chordata</taxon>
        <taxon>Craniata</taxon>
        <taxon>Vertebrata</taxon>
        <taxon>Euteleostomi</taxon>
        <taxon>Lepidosauria</taxon>
        <taxon>Squamata</taxon>
        <taxon>Bifurcata</taxon>
        <taxon>Unidentata</taxon>
        <taxon>Episquamata</taxon>
        <taxon>Laterata</taxon>
        <taxon>Lacertibaenia</taxon>
        <taxon>Lacertidae</taxon>
        <taxon>Podarcis</taxon>
    </lineage>
</organism>
<evidence type="ECO:0000256" key="6">
    <source>
        <dbReference type="ARBA" id="ARBA00022843"/>
    </source>
</evidence>
<accession>A0A670KI65</accession>
<dbReference type="SUPFAM" id="SSF68906">
    <property type="entry name" value="SAP domain"/>
    <property type="match status" value="1"/>
</dbReference>
<dbReference type="GO" id="GO:0005634">
    <property type="term" value="C:nucleus"/>
    <property type="evidence" value="ECO:0007669"/>
    <property type="project" value="UniProtKB-SubCell"/>
</dbReference>
<feature type="region of interest" description="Disordered" evidence="15">
    <location>
        <begin position="32"/>
        <end position="61"/>
    </location>
</feature>
<feature type="compositionally biased region" description="Basic and acidic residues" evidence="15">
    <location>
        <begin position="586"/>
        <end position="598"/>
    </location>
</feature>
<dbReference type="Proteomes" id="UP000472272">
    <property type="component" value="Chromosome 18"/>
</dbReference>
<dbReference type="InterPro" id="IPR003034">
    <property type="entry name" value="SAP_dom"/>
</dbReference>
<keyword evidence="4" id="KW-1017">Isopeptide bond</keyword>
<dbReference type="InterPro" id="IPR000504">
    <property type="entry name" value="RRM_dom"/>
</dbReference>
<evidence type="ECO:0000256" key="1">
    <source>
        <dbReference type="ARBA" id="ARBA00004123"/>
    </source>
</evidence>
<evidence type="ECO:0000256" key="8">
    <source>
        <dbReference type="ARBA" id="ARBA00022990"/>
    </source>
</evidence>
<feature type="compositionally biased region" description="Basic and acidic residues" evidence="15">
    <location>
        <begin position="415"/>
        <end position="430"/>
    </location>
</feature>
<gene>
    <name evidence="18" type="primary">LOC114588624</name>
</gene>
<feature type="coiled-coil region" evidence="14">
    <location>
        <begin position="666"/>
        <end position="731"/>
    </location>
</feature>
<dbReference type="OrthoDB" id="6159259at2759"/>
<evidence type="ECO:0000256" key="12">
    <source>
        <dbReference type="ARBA" id="ARBA00023242"/>
    </source>
</evidence>
<dbReference type="RefSeq" id="XP_028569864.1">
    <property type="nucleotide sequence ID" value="XM_028714031.1"/>
</dbReference>
<feature type="compositionally biased region" description="Basic and acidic residues" evidence="15">
    <location>
        <begin position="230"/>
        <end position="244"/>
    </location>
</feature>
<dbReference type="InterPro" id="IPR035979">
    <property type="entry name" value="RBD_domain_sf"/>
</dbReference>
<feature type="compositionally biased region" description="Basic and acidic residues" evidence="15">
    <location>
        <begin position="609"/>
        <end position="663"/>
    </location>
</feature>
<feature type="compositionally biased region" description="Basic and acidic residues" evidence="15">
    <location>
        <begin position="544"/>
        <end position="570"/>
    </location>
</feature>
<evidence type="ECO:0000256" key="3">
    <source>
        <dbReference type="ARBA" id="ARBA00022491"/>
    </source>
</evidence>
<feature type="compositionally biased region" description="Basic and acidic residues" evidence="15">
    <location>
        <begin position="840"/>
        <end position="858"/>
    </location>
</feature>
<dbReference type="Gene3D" id="3.30.70.330">
    <property type="match status" value="1"/>
</dbReference>
<feature type="compositionally biased region" description="Acidic residues" evidence="15">
    <location>
        <begin position="328"/>
        <end position="337"/>
    </location>
</feature>
<feature type="compositionally biased region" description="Basic and acidic residues" evidence="15">
    <location>
        <begin position="251"/>
        <end position="260"/>
    </location>
</feature>
<dbReference type="GO" id="GO:0003723">
    <property type="term" value="F:RNA binding"/>
    <property type="evidence" value="ECO:0007669"/>
    <property type="project" value="UniProtKB-UniRule"/>
</dbReference>
<reference evidence="18" key="3">
    <citation type="submission" date="2025-09" db="UniProtKB">
        <authorList>
            <consortium name="Ensembl"/>
        </authorList>
    </citation>
    <scope>IDENTIFICATION</scope>
</reference>
<sequence>MAAAAAEGSDTSAAGGDEAAAAAAPLLLPSCPLSGGKAAGAASPAAAGAASPAGSTRRLSDLRVIDLRAELKRRNLDTGGNKSVLLERLRSTIEEEGGNPDEITVVAESPGKRTPKRTVKGRKPEEEGGEDNGLEENSRDEQEDIEASSDNIQDMDVMDISILDEAEIDNTSAVDCGDDYSSENLLDSDKDNIDAEMKELPEQLMESEENGEELDDLLDATSPGLTAVKDLGEQHSEPENEKMLDILGDTCKSEPLKEEAPEAEQAQEENISLPVKQEAQEEEEDTLATAVAQSDEELLDTDSQSGQAAARSEEDEAKHLVVAKGEPSEETVEEANLDSDSLAVESRCGGGGGGGEGSGESSKAAQTLEASSEETAEKDAGFQVVSQDAEKMEAKANCEEESSAQEGGDQNTSSEEIKDEKPASKEEKGRSATTTGRNFWVSGLASTTRATDLKNLFSKYGKVVGAKVVTNARSPGARCYGFVTMSTAEEVTKCIANCHKTELHGKIISVERAKNEPATKKLLEKKDSEVKNEASASDRSASVKKSEKADPKEDATKAEEKDEKGKEESRSGSVDQSKTPKSGSKGTERTVIMDKSKGEPVISVKTTTRSKERSVKSQDRKSESREKSRERPFSKGRDQKRLSEEPHRNRDRQKQRLHSIWEQEERERLEITREKLEFERSRLERERMERERLERERMHIERERRREQERIQREREELRRQHEQLRFEQERRSALRRPYDIDGRRDEPYWPEAKRMALDDRHRSDFSRQDRFHDFDHRDRGRYQDHSLDRREGSRGIMGERDGQHHTDDHHGGPERHSRDGWSSYGSDRRLSEGRGINPHSRDGRDWGDHGRKFEDRSWQSNNGGAMGRDHDRWRGGGRGKAWPHLSSRWNVWAGWILAKCSASPAIAQRRVTRSRLLGRRQRKQAWRPSLQPPLLNVPPLLCFVFLTVQMATDGGEHTHTHTYTHTTATPPHPQCTTDCDF</sequence>
<feature type="compositionally biased region" description="Basic and acidic residues" evidence="15">
    <location>
        <begin position="388"/>
        <end position="398"/>
    </location>
</feature>
<dbReference type="InterPro" id="IPR012677">
    <property type="entry name" value="Nucleotide-bd_a/b_plait_sf"/>
</dbReference>
<dbReference type="Ensembl" id="ENSPMRT00000038906.1">
    <property type="protein sequence ID" value="ENSPMRP00000036736.1"/>
    <property type="gene ID" value="ENSPMRG00000023661.1"/>
</dbReference>
<dbReference type="Gene3D" id="1.10.720.30">
    <property type="entry name" value="SAP domain"/>
    <property type="match status" value="1"/>
</dbReference>
<dbReference type="PANTHER" id="PTHR15683">
    <property type="entry name" value="SCAFFOLD ATTACHMENT FACTOR B-RELATED"/>
    <property type="match status" value="1"/>
</dbReference>
<keyword evidence="9" id="KW-0805">Transcription regulation</keyword>
<reference evidence="18" key="2">
    <citation type="submission" date="2025-08" db="UniProtKB">
        <authorList>
            <consortium name="Ensembl"/>
        </authorList>
    </citation>
    <scope>IDENTIFICATION</scope>
</reference>
<evidence type="ECO:0000256" key="9">
    <source>
        <dbReference type="ARBA" id="ARBA00023015"/>
    </source>
</evidence>
<keyword evidence="11" id="KW-0804">Transcription</keyword>
<dbReference type="GO" id="GO:0043565">
    <property type="term" value="F:sequence-specific DNA binding"/>
    <property type="evidence" value="ECO:0007669"/>
    <property type="project" value="TreeGrafter"/>
</dbReference>
<dbReference type="KEGG" id="pmua:114588624"/>
<evidence type="ECO:0000256" key="10">
    <source>
        <dbReference type="ARBA" id="ARBA00023125"/>
    </source>
</evidence>
<dbReference type="CDD" id="cd12679">
    <property type="entry name" value="RRM_SAFB1_SAFB2"/>
    <property type="match status" value="1"/>
</dbReference>
<reference evidence="18 19" key="1">
    <citation type="journal article" date="2019" name="Proc. Natl. Acad. Sci. U.S.A.">
        <title>Regulatory changes in pterin and carotenoid genes underlie balanced color polymorphisms in the wall lizard.</title>
        <authorList>
            <person name="Andrade P."/>
            <person name="Pinho C."/>
            <person name="Perez I de Lanuza G."/>
            <person name="Afonso S."/>
            <person name="Brejcha J."/>
            <person name="Rubin C.J."/>
            <person name="Wallerman O."/>
            <person name="Pereira P."/>
            <person name="Sabatino S.J."/>
            <person name="Bellati A."/>
            <person name="Pellitteri-Rosa D."/>
            <person name="Bosakova Z."/>
            <person name="Bunikis I."/>
            <person name="Carretero M.A."/>
            <person name="Feiner N."/>
            <person name="Marsik P."/>
            <person name="Pauperio F."/>
            <person name="Salvi D."/>
            <person name="Soler L."/>
            <person name="While G.M."/>
            <person name="Uller T."/>
            <person name="Font E."/>
            <person name="Andersson L."/>
            <person name="Carneiro M."/>
        </authorList>
    </citation>
    <scope>NUCLEOTIDE SEQUENCE</scope>
</reference>
<dbReference type="PANTHER" id="PTHR15683:SF6">
    <property type="entry name" value="SCAFFOLD ATTACHMENT FACTOR B1"/>
    <property type="match status" value="1"/>
</dbReference>
<evidence type="ECO:0000256" key="2">
    <source>
        <dbReference type="ARBA" id="ARBA00022481"/>
    </source>
</evidence>
<dbReference type="PROSITE" id="PS50800">
    <property type="entry name" value="SAP"/>
    <property type="match status" value="1"/>
</dbReference>
<dbReference type="SMART" id="SM00513">
    <property type="entry name" value="SAP"/>
    <property type="match status" value="1"/>
</dbReference>
<evidence type="ECO:0000256" key="5">
    <source>
        <dbReference type="ARBA" id="ARBA00022553"/>
    </source>
</evidence>
<evidence type="ECO:0000256" key="15">
    <source>
        <dbReference type="SAM" id="MobiDB-lite"/>
    </source>
</evidence>
<dbReference type="GO" id="GO:0006357">
    <property type="term" value="P:regulation of transcription by RNA polymerase II"/>
    <property type="evidence" value="ECO:0007669"/>
    <property type="project" value="TreeGrafter"/>
</dbReference>
<feature type="compositionally biased region" description="Acidic residues" evidence="15">
    <location>
        <begin position="205"/>
        <end position="218"/>
    </location>
</feature>
<dbReference type="SUPFAM" id="SSF54928">
    <property type="entry name" value="RNA-binding domain, RBD"/>
    <property type="match status" value="1"/>
</dbReference>
<dbReference type="PROSITE" id="PS50102">
    <property type="entry name" value="RRM"/>
    <property type="match status" value="1"/>
</dbReference>
<keyword evidence="12" id="KW-0539">Nucleus</keyword>
<keyword evidence="6" id="KW-0832">Ubl conjugation</keyword>
<keyword evidence="5" id="KW-0597">Phosphoprotein</keyword>
<feature type="region of interest" description="Disordered" evidence="15">
    <location>
        <begin position="777"/>
        <end position="880"/>
    </location>
</feature>
<keyword evidence="3" id="KW-0678">Repressor</keyword>
<dbReference type="OMA" id="HGRKFED"/>
<feature type="compositionally biased region" description="Basic and acidic residues" evidence="15">
    <location>
        <begin position="519"/>
        <end position="532"/>
    </location>
</feature>
<evidence type="ECO:0000313" key="18">
    <source>
        <dbReference type="Ensembl" id="ENSPMRP00000036736.1"/>
    </source>
</evidence>
<evidence type="ECO:0000256" key="11">
    <source>
        <dbReference type="ARBA" id="ARBA00023163"/>
    </source>
</evidence>
<evidence type="ECO:0000259" key="16">
    <source>
        <dbReference type="PROSITE" id="PS50102"/>
    </source>
</evidence>
<evidence type="ECO:0000259" key="17">
    <source>
        <dbReference type="PROSITE" id="PS50800"/>
    </source>
</evidence>
<dbReference type="GeneTree" id="ENSGT00940000155916"/>
<keyword evidence="10" id="KW-0238">DNA-binding</keyword>
<keyword evidence="2" id="KW-0488">Methylation</keyword>
<keyword evidence="7 13" id="KW-0694">RNA-binding</keyword>
<protein>
    <submittedName>
        <fullName evidence="18">Scaffold attachment factor B1-like</fullName>
    </submittedName>
</protein>
<feature type="compositionally biased region" description="Gly residues" evidence="15">
    <location>
        <begin position="348"/>
        <end position="358"/>
    </location>
</feature>
<evidence type="ECO:0000256" key="14">
    <source>
        <dbReference type="SAM" id="Coils"/>
    </source>
</evidence>
<proteinExistence type="predicted"/>
<evidence type="ECO:0000256" key="4">
    <source>
        <dbReference type="ARBA" id="ARBA00022499"/>
    </source>
</evidence>
<dbReference type="SMART" id="SM00360">
    <property type="entry name" value="RRM"/>
    <property type="match status" value="1"/>
</dbReference>
<comment type="subcellular location">
    <subcellularLocation>
        <location evidence="1">Nucleus</location>
    </subcellularLocation>
</comment>
<dbReference type="InterPro" id="IPR036361">
    <property type="entry name" value="SAP_dom_sf"/>
</dbReference>
<keyword evidence="19" id="KW-1185">Reference proteome</keyword>
<dbReference type="AlphaFoldDB" id="A0A670KI65"/>
<dbReference type="Pfam" id="PF00076">
    <property type="entry name" value="RRM_1"/>
    <property type="match status" value="1"/>
</dbReference>
<dbReference type="GeneID" id="114588624"/>
<name>A0A670KI65_PODMU</name>
<evidence type="ECO:0000256" key="7">
    <source>
        <dbReference type="ARBA" id="ARBA00022884"/>
    </source>
</evidence>
<evidence type="ECO:0000313" key="19">
    <source>
        <dbReference type="Proteomes" id="UP000472272"/>
    </source>
</evidence>
<dbReference type="InterPro" id="IPR034781">
    <property type="entry name" value="SAFB1_2_RBD"/>
</dbReference>
<feature type="region of interest" description="Disordered" evidence="15">
    <location>
        <begin position="170"/>
        <end position="435"/>
    </location>
</feature>
<feature type="region of interest" description="Disordered" evidence="15">
    <location>
        <begin position="519"/>
        <end position="663"/>
    </location>
</feature>
<dbReference type="InterPro" id="IPR051738">
    <property type="entry name" value="SAF_Modulators"/>
</dbReference>